<feature type="transmembrane region" description="Helical" evidence="1">
    <location>
        <begin position="116"/>
        <end position="138"/>
    </location>
</feature>
<keyword evidence="3" id="KW-1185">Reference proteome</keyword>
<proteinExistence type="predicted"/>
<keyword evidence="1" id="KW-0812">Transmembrane</keyword>
<accession>A0A166B7D5</accession>
<feature type="transmembrane region" description="Helical" evidence="1">
    <location>
        <begin position="193"/>
        <end position="217"/>
    </location>
</feature>
<dbReference type="InParanoid" id="A0A166B7D5"/>
<reference evidence="2 3" key="1">
    <citation type="journal article" date="2016" name="Mol. Biol. Evol.">
        <title>Comparative Genomics of Early-Diverging Mushroom-Forming Fungi Provides Insights into the Origins of Lignocellulose Decay Capabilities.</title>
        <authorList>
            <person name="Nagy L.G."/>
            <person name="Riley R."/>
            <person name="Tritt A."/>
            <person name="Adam C."/>
            <person name="Daum C."/>
            <person name="Floudas D."/>
            <person name="Sun H."/>
            <person name="Yadav J.S."/>
            <person name="Pangilinan J."/>
            <person name="Larsson K.H."/>
            <person name="Matsuura K."/>
            <person name="Barry K."/>
            <person name="Labutti K."/>
            <person name="Kuo R."/>
            <person name="Ohm R.A."/>
            <person name="Bhattacharya S.S."/>
            <person name="Shirouzu T."/>
            <person name="Yoshinaga Y."/>
            <person name="Martin F.M."/>
            <person name="Grigoriev I.V."/>
            <person name="Hibbett D.S."/>
        </authorList>
    </citation>
    <scope>NUCLEOTIDE SEQUENCE [LARGE SCALE GENOMIC DNA]</scope>
    <source>
        <strain evidence="2 3">HHB12029</strain>
    </source>
</reference>
<feature type="transmembrane region" description="Helical" evidence="1">
    <location>
        <begin position="88"/>
        <end position="109"/>
    </location>
</feature>
<gene>
    <name evidence="2" type="ORF">EXIGLDRAFT_763392</name>
</gene>
<organism evidence="2 3">
    <name type="scientific">Exidia glandulosa HHB12029</name>
    <dbReference type="NCBI Taxonomy" id="1314781"/>
    <lineage>
        <taxon>Eukaryota</taxon>
        <taxon>Fungi</taxon>
        <taxon>Dikarya</taxon>
        <taxon>Basidiomycota</taxon>
        <taxon>Agaricomycotina</taxon>
        <taxon>Agaricomycetes</taxon>
        <taxon>Auriculariales</taxon>
        <taxon>Exidiaceae</taxon>
        <taxon>Exidia</taxon>
    </lineage>
</organism>
<dbReference type="EMBL" id="KV425917">
    <property type="protein sequence ID" value="KZV98539.1"/>
    <property type="molecule type" value="Genomic_DNA"/>
</dbReference>
<dbReference type="OrthoDB" id="3197626at2759"/>
<protein>
    <submittedName>
        <fullName evidence="2">Uncharacterized protein</fullName>
    </submittedName>
</protein>
<feature type="transmembrane region" description="Helical" evidence="1">
    <location>
        <begin position="158"/>
        <end position="181"/>
    </location>
</feature>
<evidence type="ECO:0000313" key="3">
    <source>
        <dbReference type="Proteomes" id="UP000077266"/>
    </source>
</evidence>
<feature type="transmembrane region" description="Helical" evidence="1">
    <location>
        <begin position="16"/>
        <end position="38"/>
    </location>
</feature>
<dbReference type="Proteomes" id="UP000077266">
    <property type="component" value="Unassembled WGS sequence"/>
</dbReference>
<keyword evidence="1" id="KW-0472">Membrane</keyword>
<feature type="transmembrane region" description="Helical" evidence="1">
    <location>
        <begin position="59"/>
        <end position="76"/>
    </location>
</feature>
<sequence>MVNWKDPEVALETARIATVVVHVCAGWYIWEFLVSFGFDWEHITRRRPIRWTLIPYFGARYATLCMAIFITVITGVQDTSNCATGWQVVYFCADLSMDMVSLLLVWRVIALWEQNIWISAALGLMWMAELAVPIHAIINIHPIYVEQLSTCSLIQPAFIRYSSLAPMTLDLCSCVLCFIALSRKRGAGLWKVLLSQGLSYFSVIMCFHVPATTLVLVNLNDGMNLGVEIPAVIAIVVCGTRMYRGLIQFNKRDSDIFTLTTTNIGWRRPPPINVNMNRGIVIPAGFVGATTMDPDCENSPSIVSPTSDTGKITMFDKSTEKLPAESIV</sequence>
<name>A0A166B7D5_EXIGL</name>
<dbReference type="AlphaFoldDB" id="A0A166B7D5"/>
<evidence type="ECO:0000313" key="2">
    <source>
        <dbReference type="EMBL" id="KZV98539.1"/>
    </source>
</evidence>
<keyword evidence="1" id="KW-1133">Transmembrane helix</keyword>
<evidence type="ECO:0000256" key="1">
    <source>
        <dbReference type="SAM" id="Phobius"/>
    </source>
</evidence>
<feature type="transmembrane region" description="Helical" evidence="1">
    <location>
        <begin position="223"/>
        <end position="243"/>
    </location>
</feature>